<keyword evidence="1" id="KW-0143">Chaperone</keyword>
<dbReference type="CDD" id="cd06257">
    <property type="entry name" value="DnaJ"/>
    <property type="match status" value="1"/>
</dbReference>
<gene>
    <name evidence="3" type="ORF">DespoDRAFT_00177</name>
</gene>
<dbReference type="STRING" id="879212.DespoDRAFT_00177"/>
<evidence type="ECO:0000256" key="1">
    <source>
        <dbReference type="ARBA" id="ARBA00023186"/>
    </source>
</evidence>
<dbReference type="InterPro" id="IPR036410">
    <property type="entry name" value="HSP_DnaJ_Cys-rich_dom_sf"/>
</dbReference>
<protein>
    <submittedName>
        <fullName evidence="3">DnaJ-class molecular chaperone with C-terminal Zn finger domain</fullName>
    </submittedName>
</protein>
<dbReference type="Gene3D" id="1.10.287.110">
    <property type="entry name" value="DnaJ domain"/>
    <property type="match status" value="1"/>
</dbReference>
<feature type="domain" description="J" evidence="2">
    <location>
        <begin position="4"/>
        <end position="67"/>
    </location>
</feature>
<dbReference type="InterPro" id="IPR036869">
    <property type="entry name" value="J_dom_sf"/>
</dbReference>
<evidence type="ECO:0000259" key="2">
    <source>
        <dbReference type="PROSITE" id="PS50076"/>
    </source>
</evidence>
<organism evidence="3 4">
    <name type="scientific">Desulfobacter postgatei 2ac9</name>
    <dbReference type="NCBI Taxonomy" id="879212"/>
    <lineage>
        <taxon>Bacteria</taxon>
        <taxon>Pseudomonadati</taxon>
        <taxon>Thermodesulfobacteriota</taxon>
        <taxon>Desulfobacteria</taxon>
        <taxon>Desulfobacterales</taxon>
        <taxon>Desulfobacteraceae</taxon>
        <taxon>Desulfobacter</taxon>
    </lineage>
</organism>
<evidence type="ECO:0000313" key="4">
    <source>
        <dbReference type="Proteomes" id="UP000005778"/>
    </source>
</evidence>
<sequence>MQKNYYLVLGIPSEATPDDIKDAYRKLVKEFHPDHYGGDNHSPFLDIQEAYSVLSDPSKRRVHDLEVLIQKDKLRSRYAESIQSGPGRQAEPLIPGQQQPVNLGAASLARSFHTYQSSFDELFDKIFSNFSQTPGPKSEHPENLNVVITLTPLQAFQGGRIKITLPAQLKCPACSGQGWVGMYECRRCRGQGVVSGEYPVMINYPSGISDHHLVQLPLDTYGIKNFYLTVHFRISEIL</sequence>
<dbReference type="InterPro" id="IPR001623">
    <property type="entry name" value="DnaJ_domain"/>
</dbReference>
<reference evidence="3 4" key="2">
    <citation type="submission" date="2012-02" db="EMBL/GenBank/DDBJ databases">
        <title>Improved High-Quality Draft sequence of Desulfobacter postgatei 2ac9.</title>
        <authorList>
            <consortium name="US DOE Joint Genome Institute"/>
            <person name="Lucas S."/>
            <person name="Han J."/>
            <person name="Lapidus A."/>
            <person name="Cheng J.-F."/>
            <person name="Goodwin L."/>
            <person name="Pitluck S."/>
            <person name="Peters L."/>
            <person name="Ovchinnikova G."/>
            <person name="Held B."/>
            <person name="Detter J.C."/>
            <person name="Han C."/>
            <person name="Tapia R."/>
            <person name="Land M."/>
            <person name="Hauser L."/>
            <person name="Kyrpides N."/>
            <person name="Ivanova N."/>
            <person name="Pagani I."/>
            <person name="Orellana R."/>
            <person name="Lovley D."/>
            <person name="Woyke T."/>
        </authorList>
    </citation>
    <scope>NUCLEOTIDE SEQUENCE [LARGE SCALE GENOMIC DNA]</scope>
    <source>
        <strain evidence="3 4">2ac9</strain>
    </source>
</reference>
<name>I5AYA8_9BACT</name>
<dbReference type="PANTHER" id="PTHR44145:SF3">
    <property type="entry name" value="DNAJ HOMOLOG SUBFAMILY A MEMBER 3, MITOCHONDRIAL"/>
    <property type="match status" value="1"/>
</dbReference>
<reference evidence="3 4" key="1">
    <citation type="submission" date="2011-09" db="EMBL/GenBank/DDBJ databases">
        <authorList>
            <consortium name="US DOE Joint Genome Institute (JGI-PGF)"/>
            <person name="Lucas S."/>
            <person name="Han J."/>
            <person name="Lapidus A."/>
            <person name="Cheng J.-F."/>
            <person name="Goodwin L."/>
            <person name="Pitluck S."/>
            <person name="Peters L."/>
            <person name="Land M.L."/>
            <person name="Hauser L."/>
            <person name="Orellana R."/>
            <person name="Lovley D."/>
            <person name="Woyke T.J."/>
        </authorList>
    </citation>
    <scope>NUCLEOTIDE SEQUENCE [LARGE SCALE GENOMIC DNA]</scope>
    <source>
        <strain evidence="3 4">2ac9</strain>
    </source>
</reference>
<dbReference type="eggNOG" id="COG0484">
    <property type="taxonomic scope" value="Bacteria"/>
</dbReference>
<dbReference type="Pfam" id="PF00226">
    <property type="entry name" value="DnaJ"/>
    <property type="match status" value="1"/>
</dbReference>
<dbReference type="OrthoDB" id="9779622at2"/>
<evidence type="ECO:0000313" key="3">
    <source>
        <dbReference type="EMBL" id="EIM62221.1"/>
    </source>
</evidence>
<dbReference type="HOGENOM" id="CLU_1164399_0_0_7"/>
<dbReference type="EMBL" id="CM001488">
    <property type="protein sequence ID" value="EIM62221.1"/>
    <property type="molecule type" value="Genomic_DNA"/>
</dbReference>
<keyword evidence="4" id="KW-1185">Reference proteome</keyword>
<dbReference type="PRINTS" id="PR00625">
    <property type="entry name" value="JDOMAIN"/>
</dbReference>
<accession>I5AYA8</accession>
<dbReference type="PROSITE" id="PS50076">
    <property type="entry name" value="DNAJ_2"/>
    <property type="match status" value="1"/>
</dbReference>
<dbReference type="Gene3D" id="6.20.20.10">
    <property type="match status" value="1"/>
</dbReference>
<dbReference type="SMART" id="SM00271">
    <property type="entry name" value="DnaJ"/>
    <property type="match status" value="1"/>
</dbReference>
<dbReference type="PANTHER" id="PTHR44145">
    <property type="entry name" value="DNAJ HOMOLOG SUBFAMILY A MEMBER 3, MITOCHONDRIAL"/>
    <property type="match status" value="1"/>
</dbReference>
<dbReference type="RefSeq" id="WP_004070601.1">
    <property type="nucleotide sequence ID" value="NZ_CM001488.1"/>
</dbReference>
<proteinExistence type="predicted"/>
<dbReference type="AlphaFoldDB" id="I5AYA8"/>
<dbReference type="InterPro" id="IPR051938">
    <property type="entry name" value="Apopto_cytoskel_mod"/>
</dbReference>
<dbReference type="SUPFAM" id="SSF46565">
    <property type="entry name" value="Chaperone J-domain"/>
    <property type="match status" value="1"/>
</dbReference>
<dbReference type="Proteomes" id="UP000005778">
    <property type="component" value="Chromosome"/>
</dbReference>
<dbReference type="SUPFAM" id="SSF57938">
    <property type="entry name" value="DnaJ/Hsp40 cysteine-rich domain"/>
    <property type="match status" value="1"/>
</dbReference>